<accession>A0A564YBM4</accession>
<feature type="compositionally biased region" description="Basic and acidic residues" evidence="1">
    <location>
        <begin position="38"/>
        <end position="60"/>
    </location>
</feature>
<evidence type="ECO:0000313" key="2">
    <source>
        <dbReference type="EMBL" id="VUZ43924.1"/>
    </source>
</evidence>
<keyword evidence="3" id="KW-1185">Reference proteome</keyword>
<organism evidence="2 3">
    <name type="scientific">Hymenolepis diminuta</name>
    <name type="common">Rat tapeworm</name>
    <dbReference type="NCBI Taxonomy" id="6216"/>
    <lineage>
        <taxon>Eukaryota</taxon>
        <taxon>Metazoa</taxon>
        <taxon>Spiralia</taxon>
        <taxon>Lophotrochozoa</taxon>
        <taxon>Platyhelminthes</taxon>
        <taxon>Cestoda</taxon>
        <taxon>Eucestoda</taxon>
        <taxon>Cyclophyllidea</taxon>
        <taxon>Hymenolepididae</taxon>
        <taxon>Hymenolepis</taxon>
    </lineage>
</organism>
<feature type="region of interest" description="Disordered" evidence="1">
    <location>
        <begin position="1"/>
        <end position="62"/>
    </location>
</feature>
<gene>
    <name evidence="2" type="ORF">WMSIL1_LOCUS4384</name>
</gene>
<feature type="compositionally biased region" description="Basic and acidic residues" evidence="1">
    <location>
        <begin position="11"/>
        <end position="22"/>
    </location>
</feature>
<dbReference type="Proteomes" id="UP000321570">
    <property type="component" value="Unassembled WGS sequence"/>
</dbReference>
<reference evidence="2 3" key="1">
    <citation type="submission" date="2019-07" db="EMBL/GenBank/DDBJ databases">
        <authorList>
            <person name="Jastrzebski P J."/>
            <person name="Paukszto L."/>
            <person name="Jastrzebski P J."/>
        </authorList>
    </citation>
    <scope>NUCLEOTIDE SEQUENCE [LARGE SCALE GENOMIC DNA]</scope>
    <source>
        <strain evidence="2 3">WMS-il1</strain>
    </source>
</reference>
<evidence type="ECO:0000256" key="1">
    <source>
        <dbReference type="SAM" id="MobiDB-lite"/>
    </source>
</evidence>
<feature type="compositionally biased region" description="Polar residues" evidence="1">
    <location>
        <begin position="24"/>
        <end position="37"/>
    </location>
</feature>
<dbReference type="EMBL" id="CABIJS010000122">
    <property type="protein sequence ID" value="VUZ43924.1"/>
    <property type="molecule type" value="Genomic_DNA"/>
</dbReference>
<protein>
    <submittedName>
        <fullName evidence="2">Uncharacterized protein</fullName>
    </submittedName>
</protein>
<evidence type="ECO:0000313" key="3">
    <source>
        <dbReference type="Proteomes" id="UP000321570"/>
    </source>
</evidence>
<name>A0A564YBM4_HYMDI</name>
<sequence>MNPNAIPNIPFRDRKPPQRDSFDESSISLETPCSQSELPERKNFPDRKYHDSIHSSERTQRRTIAHKQNVRRQINYADYQFVMNEFKGTPMPKRRGGSLSRLAVPEIVIHGPEPEYRKSFSSAFAEGPDDTKISHQNRFSELSDVKTASTTRSQMENIRKIRRPISQSEIDVCNPRFRINGQPPFHLREITFFQQFPSLHPQMIPSFCTISKGEA</sequence>
<proteinExistence type="predicted"/>
<dbReference type="AlphaFoldDB" id="A0A564YBM4"/>